<name>A0ABY7CXR7_9BASI</name>
<feature type="compositionally biased region" description="Polar residues" evidence="1">
    <location>
        <begin position="61"/>
        <end position="71"/>
    </location>
</feature>
<evidence type="ECO:0000313" key="3">
    <source>
        <dbReference type="Proteomes" id="UP001164743"/>
    </source>
</evidence>
<accession>A0ABY7CXR7</accession>
<evidence type="ECO:0000313" key="2">
    <source>
        <dbReference type="EMBL" id="WAQ89740.1"/>
    </source>
</evidence>
<dbReference type="RefSeq" id="XP_053025295.1">
    <property type="nucleotide sequence ID" value="XM_053161339.1"/>
</dbReference>
<sequence length="71" mass="7180">MSLIAFDTSNHDPPSELTAGLNADGVEPPISRSQVETHPASKASALPLGHASLLSRDAPGGSSQLPSAECS</sequence>
<feature type="region of interest" description="Disordered" evidence="1">
    <location>
        <begin position="1"/>
        <end position="71"/>
    </location>
</feature>
<proteinExistence type="predicted"/>
<dbReference type="Proteomes" id="UP001164743">
    <property type="component" value="Chromosome 11A"/>
</dbReference>
<protein>
    <submittedName>
        <fullName evidence="2">Uncharacterized protein</fullName>
    </submittedName>
</protein>
<keyword evidence="3" id="KW-1185">Reference proteome</keyword>
<reference evidence="2" key="1">
    <citation type="submission" date="2022-10" db="EMBL/GenBank/DDBJ databases">
        <title>Puccinia triticina Genome sequencing and assembly.</title>
        <authorList>
            <person name="Li C."/>
        </authorList>
    </citation>
    <scope>NUCLEOTIDE SEQUENCE</scope>
    <source>
        <strain evidence="2">Pt15</strain>
    </source>
</reference>
<organism evidence="2 3">
    <name type="scientific">Puccinia triticina</name>
    <dbReference type="NCBI Taxonomy" id="208348"/>
    <lineage>
        <taxon>Eukaryota</taxon>
        <taxon>Fungi</taxon>
        <taxon>Dikarya</taxon>
        <taxon>Basidiomycota</taxon>
        <taxon>Pucciniomycotina</taxon>
        <taxon>Pucciniomycetes</taxon>
        <taxon>Pucciniales</taxon>
        <taxon>Pucciniaceae</taxon>
        <taxon>Puccinia</taxon>
    </lineage>
</organism>
<dbReference type="EMBL" id="CP110431">
    <property type="protein sequence ID" value="WAQ89740.1"/>
    <property type="molecule type" value="Genomic_DNA"/>
</dbReference>
<evidence type="ECO:0000256" key="1">
    <source>
        <dbReference type="SAM" id="MobiDB-lite"/>
    </source>
</evidence>
<gene>
    <name evidence="2" type="ORF">PtA15_11A431</name>
</gene>
<dbReference type="GeneID" id="77802234"/>